<sequence>MEEERVNNERHSRTHHGSVPGHAVIDRDRVQGHQRLYRDYFANDPVYPTNIFCRRFRMSHLLFLHIQSAVEAYDRYFVQKRDVCGVVGLSSLQKIKAALRMLAYGVSTDAVDDYMRMGETTAIEALKRSPNENDIAKVLEIGERVRRFPGMLGRSLNDLNMLERSFVFSNLAQGRTPLVNYSINGHNYTMRYYLTDGIYLQWSTFVKIIPSLKGNKNKMFAKAQESARKDVERAFRDIDTLKDIMQACVILYNMIIEDERDVDGVDNNYDTIDESPSISVLSGPTIEFSEFIQQTQHIREIGKCILNSKRT</sequence>
<keyword evidence="3" id="KW-1185">Reference proteome</keyword>
<comment type="caution">
    <text evidence="2">The sequence shown here is derived from an EMBL/GenBank/DDBJ whole genome shotgun (WGS) entry which is preliminary data.</text>
</comment>
<dbReference type="EMBL" id="JBBPBK010000002">
    <property type="protein sequence ID" value="KAK9289726.1"/>
    <property type="molecule type" value="Genomic_DNA"/>
</dbReference>
<feature type="region of interest" description="Disordered" evidence="1">
    <location>
        <begin position="1"/>
        <end position="24"/>
    </location>
</feature>
<dbReference type="PANTHER" id="PTHR47150:SF7">
    <property type="entry name" value="NUCLEASE"/>
    <property type="match status" value="1"/>
</dbReference>
<protein>
    <submittedName>
        <fullName evidence="2">Uncharacterized protein</fullName>
    </submittedName>
</protein>
<organism evidence="2 3">
    <name type="scientific">Liquidambar formosana</name>
    <name type="common">Formosan gum</name>
    <dbReference type="NCBI Taxonomy" id="63359"/>
    <lineage>
        <taxon>Eukaryota</taxon>
        <taxon>Viridiplantae</taxon>
        <taxon>Streptophyta</taxon>
        <taxon>Embryophyta</taxon>
        <taxon>Tracheophyta</taxon>
        <taxon>Spermatophyta</taxon>
        <taxon>Magnoliopsida</taxon>
        <taxon>eudicotyledons</taxon>
        <taxon>Gunneridae</taxon>
        <taxon>Pentapetalae</taxon>
        <taxon>Saxifragales</taxon>
        <taxon>Altingiaceae</taxon>
        <taxon>Liquidambar</taxon>
    </lineage>
</organism>
<proteinExistence type="predicted"/>
<dbReference type="Proteomes" id="UP001415857">
    <property type="component" value="Unassembled WGS sequence"/>
</dbReference>
<dbReference type="AlphaFoldDB" id="A0AAP0S8Z7"/>
<name>A0AAP0S8Z7_LIQFO</name>
<gene>
    <name evidence="2" type="ORF">L1049_007885</name>
</gene>
<feature type="compositionally biased region" description="Basic and acidic residues" evidence="1">
    <location>
        <begin position="1"/>
        <end position="11"/>
    </location>
</feature>
<evidence type="ECO:0000256" key="1">
    <source>
        <dbReference type="SAM" id="MobiDB-lite"/>
    </source>
</evidence>
<dbReference type="Pfam" id="PF04827">
    <property type="entry name" value="Plant_tran"/>
    <property type="match status" value="1"/>
</dbReference>
<dbReference type="PANTHER" id="PTHR47150">
    <property type="entry name" value="OS12G0169200 PROTEIN"/>
    <property type="match status" value="1"/>
</dbReference>
<reference evidence="2 3" key="1">
    <citation type="journal article" date="2024" name="Plant J.">
        <title>Genome sequences and population genomics reveal climatic adaptation and genomic divergence between two closely related sweetgum species.</title>
        <authorList>
            <person name="Xu W.Q."/>
            <person name="Ren C.Q."/>
            <person name="Zhang X.Y."/>
            <person name="Comes H.P."/>
            <person name="Liu X.H."/>
            <person name="Li Y.G."/>
            <person name="Kettle C.J."/>
            <person name="Jalonen R."/>
            <person name="Gaisberger H."/>
            <person name="Ma Y.Z."/>
            <person name="Qiu Y.X."/>
        </authorList>
    </citation>
    <scope>NUCLEOTIDE SEQUENCE [LARGE SCALE GENOMIC DNA]</scope>
    <source>
        <strain evidence="2">Hangzhou</strain>
    </source>
</reference>
<dbReference type="InterPro" id="IPR006912">
    <property type="entry name" value="Harbinger_derived_prot"/>
</dbReference>
<evidence type="ECO:0000313" key="3">
    <source>
        <dbReference type="Proteomes" id="UP001415857"/>
    </source>
</evidence>
<accession>A0AAP0S8Z7</accession>
<evidence type="ECO:0000313" key="2">
    <source>
        <dbReference type="EMBL" id="KAK9289726.1"/>
    </source>
</evidence>